<keyword evidence="4" id="KW-1185">Reference proteome</keyword>
<dbReference type="RefSeq" id="WP_344947166.1">
    <property type="nucleotide sequence ID" value="NZ_BAAAZR010000028.1"/>
</dbReference>
<feature type="domain" description="DUF397" evidence="2">
    <location>
        <begin position="8"/>
        <end position="62"/>
    </location>
</feature>
<feature type="region of interest" description="Disordered" evidence="1">
    <location>
        <begin position="1"/>
        <end position="22"/>
    </location>
</feature>
<evidence type="ECO:0000313" key="3">
    <source>
        <dbReference type="EMBL" id="GAA3829781.1"/>
    </source>
</evidence>
<dbReference type="Proteomes" id="UP001500888">
    <property type="component" value="Unassembled WGS sequence"/>
</dbReference>
<gene>
    <name evidence="3" type="ORF">GCM10022226_58290</name>
</gene>
<dbReference type="EMBL" id="BAAAZR010000028">
    <property type="protein sequence ID" value="GAA3829781.1"/>
    <property type="molecule type" value="Genomic_DNA"/>
</dbReference>
<comment type="caution">
    <text evidence="3">The sequence shown here is derived from an EMBL/GenBank/DDBJ whole genome shotgun (WGS) entry which is preliminary data.</text>
</comment>
<evidence type="ECO:0000256" key="1">
    <source>
        <dbReference type="SAM" id="MobiDB-lite"/>
    </source>
</evidence>
<proteinExistence type="predicted"/>
<evidence type="ECO:0000259" key="2">
    <source>
        <dbReference type="Pfam" id="PF04149"/>
    </source>
</evidence>
<organism evidence="3 4">
    <name type="scientific">Sphaerisporangium flaviroseum</name>
    <dbReference type="NCBI Taxonomy" id="509199"/>
    <lineage>
        <taxon>Bacteria</taxon>
        <taxon>Bacillati</taxon>
        <taxon>Actinomycetota</taxon>
        <taxon>Actinomycetes</taxon>
        <taxon>Streptosporangiales</taxon>
        <taxon>Streptosporangiaceae</taxon>
        <taxon>Sphaerisporangium</taxon>
    </lineage>
</organism>
<protein>
    <recommendedName>
        <fullName evidence="2">DUF397 domain-containing protein</fullName>
    </recommendedName>
</protein>
<name>A0ABP7IYQ2_9ACTN</name>
<dbReference type="InterPro" id="IPR007278">
    <property type="entry name" value="DUF397"/>
</dbReference>
<sequence>MAPDLRGAQWRKSTHSGSDGGNCVEVASNLYDQLAIRDSKNPDGPALIFTPGEWSAFVTSIKTGTLGA</sequence>
<reference evidence="4" key="1">
    <citation type="journal article" date="2019" name="Int. J. Syst. Evol. Microbiol.">
        <title>The Global Catalogue of Microorganisms (GCM) 10K type strain sequencing project: providing services to taxonomists for standard genome sequencing and annotation.</title>
        <authorList>
            <consortium name="The Broad Institute Genomics Platform"/>
            <consortium name="The Broad Institute Genome Sequencing Center for Infectious Disease"/>
            <person name="Wu L."/>
            <person name="Ma J."/>
        </authorList>
    </citation>
    <scope>NUCLEOTIDE SEQUENCE [LARGE SCALE GENOMIC DNA]</scope>
    <source>
        <strain evidence="4">JCM 16908</strain>
    </source>
</reference>
<dbReference type="Pfam" id="PF04149">
    <property type="entry name" value="DUF397"/>
    <property type="match status" value="1"/>
</dbReference>
<accession>A0ABP7IYQ2</accession>
<evidence type="ECO:0000313" key="4">
    <source>
        <dbReference type="Proteomes" id="UP001500888"/>
    </source>
</evidence>